<dbReference type="PROSITE" id="PS51819">
    <property type="entry name" value="VOC"/>
    <property type="match status" value="1"/>
</dbReference>
<dbReference type="OrthoDB" id="9792626at2"/>
<dbReference type="EMBL" id="FWFO01000004">
    <property type="protein sequence ID" value="SLN65832.1"/>
    <property type="molecule type" value="Genomic_DNA"/>
</dbReference>
<accession>A0A1Y5TJM9</accession>
<dbReference type="Gene3D" id="3.10.180.10">
    <property type="entry name" value="2,3-Dihydroxybiphenyl 1,2-Dioxygenase, domain 1"/>
    <property type="match status" value="1"/>
</dbReference>
<dbReference type="AlphaFoldDB" id="A0A1Y5TJM9"/>
<dbReference type="SUPFAM" id="SSF54593">
    <property type="entry name" value="Glyoxalase/Bleomycin resistance protein/Dihydroxybiphenyl dioxygenase"/>
    <property type="match status" value="1"/>
</dbReference>
<gene>
    <name evidence="2" type="ORF">TRL7639_03723</name>
</gene>
<feature type="domain" description="VOC" evidence="1">
    <location>
        <begin position="7"/>
        <end position="131"/>
    </location>
</feature>
<dbReference type="InterPro" id="IPR037523">
    <property type="entry name" value="VOC_core"/>
</dbReference>
<dbReference type="RefSeq" id="WP_085797370.1">
    <property type="nucleotide sequence ID" value="NZ_FWFO01000004.1"/>
</dbReference>
<dbReference type="Proteomes" id="UP000193077">
    <property type="component" value="Unassembled WGS sequence"/>
</dbReference>
<evidence type="ECO:0000259" key="1">
    <source>
        <dbReference type="PROSITE" id="PS51819"/>
    </source>
</evidence>
<evidence type="ECO:0000313" key="2">
    <source>
        <dbReference type="EMBL" id="SLN65832.1"/>
    </source>
</evidence>
<proteinExistence type="predicted"/>
<protein>
    <submittedName>
        <fullName evidence="2">Glyoxalase-like domain protein</fullName>
    </submittedName>
</protein>
<name>A0A1Y5TJM9_9RHOB</name>
<evidence type="ECO:0000313" key="3">
    <source>
        <dbReference type="Proteomes" id="UP000193077"/>
    </source>
</evidence>
<dbReference type="CDD" id="cd06587">
    <property type="entry name" value="VOC"/>
    <property type="match status" value="1"/>
</dbReference>
<sequence>MAAGILGVYETHLPVRDLERSVAFYRDKIGLELARVLPERRVAFFWVGSKEQGMLGLWQSGAGPLNMTLHFAFRCTEAAVLAGCDRLQAQDIQPLGFDGEPVQEPVVIGWMPALSLYFKDPDGHSIEMLAVLPDAPDPEFGVQRHSRWVLR</sequence>
<dbReference type="InterPro" id="IPR029068">
    <property type="entry name" value="Glyas_Bleomycin-R_OHBP_Dase"/>
</dbReference>
<organism evidence="2 3">
    <name type="scientific">Falsiruegeria litorea R37</name>
    <dbReference type="NCBI Taxonomy" id="1200284"/>
    <lineage>
        <taxon>Bacteria</taxon>
        <taxon>Pseudomonadati</taxon>
        <taxon>Pseudomonadota</taxon>
        <taxon>Alphaproteobacteria</taxon>
        <taxon>Rhodobacterales</taxon>
        <taxon>Roseobacteraceae</taxon>
        <taxon>Falsiruegeria</taxon>
    </lineage>
</organism>
<keyword evidence="3" id="KW-1185">Reference proteome</keyword>
<dbReference type="Pfam" id="PF00903">
    <property type="entry name" value="Glyoxalase"/>
    <property type="match status" value="1"/>
</dbReference>
<dbReference type="InterPro" id="IPR004360">
    <property type="entry name" value="Glyas_Fos-R_dOase_dom"/>
</dbReference>
<reference evidence="2 3" key="1">
    <citation type="submission" date="2017-03" db="EMBL/GenBank/DDBJ databases">
        <authorList>
            <person name="Afonso C.L."/>
            <person name="Miller P.J."/>
            <person name="Scott M.A."/>
            <person name="Spackman E."/>
            <person name="Goraichik I."/>
            <person name="Dimitrov K.M."/>
            <person name="Suarez D.L."/>
            <person name="Swayne D.E."/>
        </authorList>
    </citation>
    <scope>NUCLEOTIDE SEQUENCE [LARGE SCALE GENOMIC DNA]</scope>
    <source>
        <strain evidence="2 3">CECT 7639</strain>
    </source>
</reference>